<dbReference type="SUPFAM" id="SSF56935">
    <property type="entry name" value="Porins"/>
    <property type="match status" value="1"/>
</dbReference>
<evidence type="ECO:0000256" key="4">
    <source>
        <dbReference type="ARBA" id="ARBA00022692"/>
    </source>
</evidence>
<evidence type="ECO:0000256" key="9">
    <source>
        <dbReference type="ARBA" id="ARBA00023237"/>
    </source>
</evidence>
<evidence type="ECO:0000256" key="2">
    <source>
        <dbReference type="ARBA" id="ARBA00022448"/>
    </source>
</evidence>
<evidence type="ECO:0000313" key="16">
    <source>
        <dbReference type="Proteomes" id="UP000006327"/>
    </source>
</evidence>
<dbReference type="Gene3D" id="2.40.170.20">
    <property type="entry name" value="TonB-dependent receptor, beta-barrel domain"/>
    <property type="match status" value="1"/>
</dbReference>
<dbReference type="EMBL" id="BAEO01000055">
    <property type="protein sequence ID" value="GAC20667.1"/>
    <property type="molecule type" value="Genomic_DNA"/>
</dbReference>
<dbReference type="GO" id="GO:0015344">
    <property type="term" value="F:siderophore uptake transmembrane transporter activity"/>
    <property type="evidence" value="ECO:0007669"/>
    <property type="project" value="TreeGrafter"/>
</dbReference>
<dbReference type="CDD" id="cd01347">
    <property type="entry name" value="ligand_gated_channel"/>
    <property type="match status" value="1"/>
</dbReference>
<protein>
    <submittedName>
        <fullName evidence="15">Iron complex outermembrane recepter protein</fullName>
    </submittedName>
</protein>
<dbReference type="Proteomes" id="UP000006327">
    <property type="component" value="Unassembled WGS sequence"/>
</dbReference>
<keyword evidence="16" id="KW-1185">Reference proteome</keyword>
<comment type="subcellular location">
    <subcellularLocation>
        <location evidence="1 10">Cell outer membrane</location>
        <topology evidence="1 10">Multi-pass membrane protein</topology>
    </subcellularLocation>
</comment>
<evidence type="ECO:0000256" key="7">
    <source>
        <dbReference type="ARBA" id="ARBA00023077"/>
    </source>
</evidence>
<dbReference type="Gene3D" id="2.170.130.10">
    <property type="entry name" value="TonB-dependent receptor, plug domain"/>
    <property type="match status" value="1"/>
</dbReference>
<feature type="chain" id="PRO_5003897701" evidence="12">
    <location>
        <begin position="25"/>
        <end position="797"/>
    </location>
</feature>
<evidence type="ECO:0000256" key="6">
    <source>
        <dbReference type="ARBA" id="ARBA00023065"/>
    </source>
</evidence>
<dbReference type="Pfam" id="PF00593">
    <property type="entry name" value="TonB_dep_Rec_b-barrel"/>
    <property type="match status" value="1"/>
</dbReference>
<evidence type="ECO:0000259" key="14">
    <source>
        <dbReference type="Pfam" id="PF07715"/>
    </source>
</evidence>
<dbReference type="PROSITE" id="PS52016">
    <property type="entry name" value="TONB_DEPENDENT_REC_3"/>
    <property type="match status" value="1"/>
</dbReference>
<keyword evidence="4 10" id="KW-0812">Transmembrane</keyword>
<keyword evidence="6" id="KW-0406">Ion transport</keyword>
<dbReference type="InterPro" id="IPR037066">
    <property type="entry name" value="Plug_dom_sf"/>
</dbReference>
<evidence type="ECO:0000313" key="15">
    <source>
        <dbReference type="EMBL" id="GAC20667.1"/>
    </source>
</evidence>
<evidence type="ECO:0000256" key="1">
    <source>
        <dbReference type="ARBA" id="ARBA00004571"/>
    </source>
</evidence>
<dbReference type="InterPro" id="IPR012910">
    <property type="entry name" value="Plug_dom"/>
</dbReference>
<feature type="domain" description="TonB-dependent receptor plug" evidence="14">
    <location>
        <begin position="53"/>
        <end position="165"/>
    </location>
</feature>
<gene>
    <name evidence="15" type="ORF">GARC_3713</name>
</gene>
<dbReference type="InterPro" id="IPR039426">
    <property type="entry name" value="TonB-dep_rcpt-like"/>
</dbReference>
<dbReference type="GO" id="GO:0044718">
    <property type="term" value="P:siderophore transmembrane transport"/>
    <property type="evidence" value="ECO:0007669"/>
    <property type="project" value="TreeGrafter"/>
</dbReference>
<keyword evidence="7 11" id="KW-0798">TonB box</keyword>
<dbReference type="PANTHER" id="PTHR30069:SF53">
    <property type="entry name" value="COLICIN I RECEPTOR-RELATED"/>
    <property type="match status" value="1"/>
</dbReference>
<dbReference type="STRING" id="493475.GARC_3713"/>
<evidence type="ECO:0000259" key="13">
    <source>
        <dbReference type="Pfam" id="PF00593"/>
    </source>
</evidence>
<keyword evidence="5 12" id="KW-0732">Signal</keyword>
<dbReference type="AlphaFoldDB" id="K6YR61"/>
<comment type="similarity">
    <text evidence="10 11">Belongs to the TonB-dependent receptor family.</text>
</comment>
<keyword evidence="9 10" id="KW-0998">Cell outer membrane</keyword>
<evidence type="ECO:0000256" key="8">
    <source>
        <dbReference type="ARBA" id="ARBA00023136"/>
    </source>
</evidence>
<organism evidence="15 16">
    <name type="scientific">Paraglaciecola arctica BSs20135</name>
    <dbReference type="NCBI Taxonomy" id="493475"/>
    <lineage>
        <taxon>Bacteria</taxon>
        <taxon>Pseudomonadati</taxon>
        <taxon>Pseudomonadota</taxon>
        <taxon>Gammaproteobacteria</taxon>
        <taxon>Alteromonadales</taxon>
        <taxon>Alteromonadaceae</taxon>
        <taxon>Paraglaciecola</taxon>
    </lineage>
</organism>
<evidence type="ECO:0000256" key="11">
    <source>
        <dbReference type="RuleBase" id="RU003357"/>
    </source>
</evidence>
<proteinExistence type="inferred from homology"/>
<comment type="caution">
    <text evidence="15">The sequence shown here is derived from an EMBL/GenBank/DDBJ whole genome shotgun (WGS) entry which is preliminary data.</text>
</comment>
<dbReference type="Pfam" id="PF07715">
    <property type="entry name" value="Plug"/>
    <property type="match status" value="1"/>
</dbReference>
<reference evidence="15 16" key="1">
    <citation type="journal article" date="2017" name="Antonie Van Leeuwenhoek">
        <title>Rhizobium rhizosphaerae sp. nov., a novel species isolated from rice rhizosphere.</title>
        <authorList>
            <person name="Zhao J.J."/>
            <person name="Zhang J."/>
            <person name="Zhang R.J."/>
            <person name="Zhang C.W."/>
            <person name="Yin H.Q."/>
            <person name="Zhang X.X."/>
        </authorList>
    </citation>
    <scope>NUCLEOTIDE SEQUENCE [LARGE SCALE GENOMIC DNA]</scope>
    <source>
        <strain evidence="15 16">BSs20135</strain>
    </source>
</reference>
<feature type="domain" description="TonB-dependent receptor-like beta-barrel" evidence="13">
    <location>
        <begin position="273"/>
        <end position="741"/>
    </location>
</feature>
<evidence type="ECO:0000256" key="12">
    <source>
        <dbReference type="SAM" id="SignalP"/>
    </source>
</evidence>
<accession>K6YR61</accession>
<dbReference type="InterPro" id="IPR036942">
    <property type="entry name" value="Beta-barrel_TonB_sf"/>
</dbReference>
<dbReference type="InterPro" id="IPR000531">
    <property type="entry name" value="Beta-barrel_TonB"/>
</dbReference>
<keyword evidence="8 10" id="KW-0472">Membrane</keyword>
<keyword evidence="3 10" id="KW-1134">Transmembrane beta strand</keyword>
<keyword evidence="2 10" id="KW-0813">Transport</keyword>
<evidence type="ECO:0000256" key="10">
    <source>
        <dbReference type="PROSITE-ProRule" id="PRU01360"/>
    </source>
</evidence>
<dbReference type="eggNOG" id="COG4771">
    <property type="taxonomic scope" value="Bacteria"/>
</dbReference>
<evidence type="ECO:0000256" key="3">
    <source>
        <dbReference type="ARBA" id="ARBA00022452"/>
    </source>
</evidence>
<evidence type="ECO:0000256" key="5">
    <source>
        <dbReference type="ARBA" id="ARBA00022729"/>
    </source>
</evidence>
<dbReference type="PANTHER" id="PTHR30069">
    <property type="entry name" value="TONB-DEPENDENT OUTER MEMBRANE RECEPTOR"/>
    <property type="match status" value="1"/>
</dbReference>
<dbReference type="GO" id="GO:0009279">
    <property type="term" value="C:cell outer membrane"/>
    <property type="evidence" value="ECO:0007669"/>
    <property type="project" value="UniProtKB-SubCell"/>
</dbReference>
<sequence>MSKLFKYQTLATCIAMAFGMNVNAQETNNEASETKSSLERMVITATGFEQKLTAAPASISIITEDDIRSRPFTTLLDAIKYQEGVDIGTSRDKTGQGSISMRGLTSEYSLILVDGKRQNNHGDIYPNNFGGNAFGHIPPMDAIARVEVIRGPASTLYGADALGGVINIITKKSEGKWSGSVSFGRSLQTDDQFGDDITTDFSVMGPLIENVLELSLRGSVYERLASSPEFAPAIDPNGTVHERSLGFGSGGKTVDNTNQQYGVSLLFTPGTAHTIRFDYDNSNQKYDNTPTYNINSGKIIYPLGTKDNIEALWRASKGQVSPRAGYAADQEFDRQWWSLTYDADWDFGSSFISLAYVDTQNNGRTMPLSVAERQLLQTMYDGEGDYAGMTEDDRKALAEQTFLPRPQRPLESSQYTLDARLDIPVTNFAGNHNLVIGGQVIQGELLDGVFGMENNATNGVQEHNIYALFVEDNWNVIEPLTITAGIRYDNHDVFGSNLSPRLYSVYTLSENWTIKGGVSTGFKTPKTTDLYDGITGFGGQGTSPFAGNPDLQPETSVNSEIALYWSDAVDGHNFNITYFNTRFKDKIASGDSIRSCVATNNVRPCVNLGAYDELGYSTYSQKINIDKVDIQGLEVAGRISITDDWNFSANYTWTDSEQKSGPQQGQPLTNTAEHMANITTDWTITTKLNVYLQAEIRSDRYRDWDNTLDHALYYKNYQTLNLGARYKLTDSVSVNLRVNNLLDEDFTSYSTYYADLNNDGQFEYLSGRGQISEVVFTDDYNIKDKARSFWVSLNATF</sequence>
<feature type="signal peptide" evidence="12">
    <location>
        <begin position="1"/>
        <end position="24"/>
    </location>
</feature>
<name>K6YR61_9ALTE</name>